<keyword evidence="1" id="KW-1133">Transmembrane helix</keyword>
<reference evidence="2 3" key="1">
    <citation type="journal article" date="2013" name="Genome Biol.">
        <title>Genome of Acanthamoeba castellanii highlights extensive lateral gene transfer and early evolution of tyrosine kinase signaling.</title>
        <authorList>
            <person name="Clarke M."/>
            <person name="Lohan A.J."/>
            <person name="Liu B."/>
            <person name="Lagkouvardos I."/>
            <person name="Roy S."/>
            <person name="Zafar N."/>
            <person name="Bertelli C."/>
            <person name="Schilde C."/>
            <person name="Kianianmomeni A."/>
            <person name="Burglin T.R."/>
            <person name="Frech C."/>
            <person name="Turcotte B."/>
            <person name="Kopec K.O."/>
            <person name="Synnott J.M."/>
            <person name="Choo C."/>
            <person name="Paponov I."/>
            <person name="Finkler A."/>
            <person name="Soon Heng Tan C."/>
            <person name="Hutchins A.P."/>
            <person name="Weinmeier T."/>
            <person name="Rattei T."/>
            <person name="Chu J.S."/>
            <person name="Gimenez G."/>
            <person name="Irimia M."/>
            <person name="Rigden D.J."/>
            <person name="Fitzpatrick D.A."/>
            <person name="Lorenzo-Morales J."/>
            <person name="Bateman A."/>
            <person name="Chiu C.H."/>
            <person name="Tang P."/>
            <person name="Hegemann P."/>
            <person name="Fromm H."/>
            <person name="Raoult D."/>
            <person name="Greub G."/>
            <person name="Miranda-Saavedra D."/>
            <person name="Chen N."/>
            <person name="Nash P."/>
            <person name="Ginger M.L."/>
            <person name="Horn M."/>
            <person name="Schaap P."/>
            <person name="Caler L."/>
            <person name="Loftus B."/>
        </authorList>
    </citation>
    <scope>NUCLEOTIDE SEQUENCE [LARGE SCALE GENOMIC DNA]</scope>
    <source>
        <strain evidence="2 3">Neff</strain>
    </source>
</reference>
<feature type="transmembrane region" description="Helical" evidence="1">
    <location>
        <begin position="15"/>
        <end position="35"/>
    </location>
</feature>
<dbReference type="VEuPathDB" id="AmoebaDB:ACA1_337330"/>
<organism evidence="2 3">
    <name type="scientific">Acanthamoeba castellanii (strain ATCC 30010 / Neff)</name>
    <dbReference type="NCBI Taxonomy" id="1257118"/>
    <lineage>
        <taxon>Eukaryota</taxon>
        <taxon>Amoebozoa</taxon>
        <taxon>Discosea</taxon>
        <taxon>Longamoebia</taxon>
        <taxon>Centramoebida</taxon>
        <taxon>Acanthamoebidae</taxon>
        <taxon>Acanthamoeba</taxon>
    </lineage>
</organism>
<evidence type="ECO:0000256" key="1">
    <source>
        <dbReference type="SAM" id="Phobius"/>
    </source>
</evidence>
<sequence length="52" mass="5850">MNEQLQPLDVVDGELLVLGVLHGLGVLLLDVVLLFSQRYPAQAPFFSWHFLT</sequence>
<evidence type="ECO:0000313" key="3">
    <source>
        <dbReference type="Proteomes" id="UP000011083"/>
    </source>
</evidence>
<dbReference type="AlphaFoldDB" id="L8HAX7"/>
<evidence type="ECO:0000313" key="2">
    <source>
        <dbReference type="EMBL" id="ELR21883.1"/>
    </source>
</evidence>
<accession>L8HAX7</accession>
<keyword evidence="1" id="KW-0812">Transmembrane</keyword>
<name>L8HAX7_ACACF</name>
<keyword evidence="1" id="KW-0472">Membrane</keyword>
<keyword evidence="3" id="KW-1185">Reference proteome</keyword>
<dbReference type="EMBL" id="KB007896">
    <property type="protein sequence ID" value="ELR21883.1"/>
    <property type="molecule type" value="Genomic_DNA"/>
</dbReference>
<proteinExistence type="predicted"/>
<dbReference type="Proteomes" id="UP000011083">
    <property type="component" value="Unassembled WGS sequence"/>
</dbReference>
<dbReference type="KEGG" id="acan:ACA1_337330"/>
<dbReference type="RefSeq" id="XP_004347715.1">
    <property type="nucleotide sequence ID" value="XM_004347665.1"/>
</dbReference>
<gene>
    <name evidence="2" type="ORF">ACA1_337330</name>
</gene>
<protein>
    <submittedName>
        <fullName evidence="2">Uncharacterized protein</fullName>
    </submittedName>
</protein>
<dbReference type="GeneID" id="14922798"/>